<gene>
    <name evidence="2" type="ORF">HY834_19805</name>
</gene>
<dbReference type="Proteomes" id="UP000782610">
    <property type="component" value="Unassembled WGS sequence"/>
</dbReference>
<accession>A0A933L6I1</accession>
<comment type="caution">
    <text evidence="2">The sequence shown here is derived from an EMBL/GenBank/DDBJ whole genome shotgun (WGS) entry which is preliminary data.</text>
</comment>
<reference evidence="2" key="1">
    <citation type="submission" date="2020-07" db="EMBL/GenBank/DDBJ databases">
        <title>Huge and variable diversity of episymbiotic CPR bacteria and DPANN archaea in groundwater ecosystems.</title>
        <authorList>
            <person name="He C.Y."/>
            <person name="Keren R."/>
            <person name="Whittaker M."/>
            <person name="Farag I.F."/>
            <person name="Doudna J."/>
            <person name="Cate J.H.D."/>
            <person name="Banfield J.F."/>
        </authorList>
    </citation>
    <scope>NUCLEOTIDE SEQUENCE</scope>
    <source>
        <strain evidence="2">NC_groundwater_1586_Pr3_B-0.1um_66_15</strain>
    </source>
</reference>
<dbReference type="AlphaFoldDB" id="A0A933L6I1"/>
<evidence type="ECO:0008006" key="4">
    <source>
        <dbReference type="Google" id="ProtNLM"/>
    </source>
</evidence>
<sequence length="96" mass="10102">MFKLMLTGLMAAVSIAGFASGGFAKEQSAEHNRMCESVFGKNQADIEKMVGAGDIAGVQSIFVRANCPEFGGQALMKIKCTVTILPPAIICTFGAR</sequence>
<proteinExistence type="predicted"/>
<evidence type="ECO:0000313" key="3">
    <source>
        <dbReference type="Proteomes" id="UP000782610"/>
    </source>
</evidence>
<evidence type="ECO:0000256" key="1">
    <source>
        <dbReference type="SAM" id="SignalP"/>
    </source>
</evidence>
<dbReference type="EMBL" id="JACRAF010000066">
    <property type="protein sequence ID" value="MBI4923985.1"/>
    <property type="molecule type" value="Genomic_DNA"/>
</dbReference>
<keyword evidence="1" id="KW-0732">Signal</keyword>
<name>A0A933L6I1_9HYPH</name>
<feature type="signal peptide" evidence="1">
    <location>
        <begin position="1"/>
        <end position="24"/>
    </location>
</feature>
<evidence type="ECO:0000313" key="2">
    <source>
        <dbReference type="EMBL" id="MBI4923985.1"/>
    </source>
</evidence>
<feature type="chain" id="PRO_5037734601" description="DUF1161 domain-containing protein" evidence="1">
    <location>
        <begin position="25"/>
        <end position="96"/>
    </location>
</feature>
<protein>
    <recommendedName>
        <fullName evidence="4">DUF1161 domain-containing protein</fullName>
    </recommendedName>
</protein>
<organism evidence="2 3">
    <name type="scientific">Devosia nanyangense</name>
    <dbReference type="NCBI Taxonomy" id="1228055"/>
    <lineage>
        <taxon>Bacteria</taxon>
        <taxon>Pseudomonadati</taxon>
        <taxon>Pseudomonadota</taxon>
        <taxon>Alphaproteobacteria</taxon>
        <taxon>Hyphomicrobiales</taxon>
        <taxon>Devosiaceae</taxon>
        <taxon>Devosia</taxon>
    </lineage>
</organism>